<accession>A0ABT4AKP7</accession>
<evidence type="ECO:0000313" key="3">
    <source>
        <dbReference type="EMBL" id="MCY1081739.1"/>
    </source>
</evidence>
<evidence type="ECO:0000256" key="2">
    <source>
        <dbReference type="SAM" id="SignalP"/>
    </source>
</evidence>
<gene>
    <name evidence="3" type="ORF">OV287_45545</name>
</gene>
<organism evidence="3 4">
    <name type="scientific">Archangium lansingense</name>
    <dbReference type="NCBI Taxonomy" id="2995310"/>
    <lineage>
        <taxon>Bacteria</taxon>
        <taxon>Pseudomonadati</taxon>
        <taxon>Myxococcota</taxon>
        <taxon>Myxococcia</taxon>
        <taxon>Myxococcales</taxon>
        <taxon>Cystobacterineae</taxon>
        <taxon>Archangiaceae</taxon>
        <taxon>Archangium</taxon>
    </lineage>
</organism>
<dbReference type="InterPro" id="IPR023614">
    <property type="entry name" value="Porin_dom_sf"/>
</dbReference>
<reference evidence="3 4" key="1">
    <citation type="submission" date="2022-11" db="EMBL/GenBank/DDBJ databases">
        <title>Minimal conservation of predation-associated metabolite biosynthetic gene clusters underscores biosynthetic potential of Myxococcota including descriptions for ten novel species: Archangium lansinium sp. nov., Myxococcus landrumus sp. nov., Nannocystis bai.</title>
        <authorList>
            <person name="Ahearne A."/>
            <person name="Stevens C."/>
            <person name="Phillips K."/>
        </authorList>
    </citation>
    <scope>NUCLEOTIDE SEQUENCE [LARGE SCALE GENOMIC DNA]</scope>
    <source>
        <strain evidence="3 4">MIWBW</strain>
    </source>
</reference>
<feature type="signal peptide" evidence="2">
    <location>
        <begin position="1"/>
        <end position="31"/>
    </location>
</feature>
<name>A0ABT4AKP7_9BACT</name>
<comment type="caution">
    <text evidence="3">The sequence shown here is derived from an EMBL/GenBank/DDBJ whole genome shotgun (WGS) entry which is preliminary data.</text>
</comment>
<protein>
    <submittedName>
        <fullName evidence="3">Porin</fullName>
    </submittedName>
</protein>
<dbReference type="EMBL" id="JAPNKA010000001">
    <property type="protein sequence ID" value="MCY1081739.1"/>
    <property type="molecule type" value="Genomic_DNA"/>
</dbReference>
<sequence>MHSPRILTTGRTRAAGWIPLAALLLVSSAYAQDDAPPAVPEASEAPKTPEVPQNPSAPTPPASESEGSLKLPSAFGTVEVGGRFSIREAVDAKGAEAWAGKLSIPAARIEVTYSWKKLLKAVVEYDFGDGLDGLKDAYAWLDIAGGFSVRAGQFKVPLSLVELESTTKLPLVRRGLLRDVLNDGLGLTGRRLGAQLEWKCMGCERTLKLRAGVWQLGADEDVALQNGLGLVPGFRGTWAVLDSLELGASALGTSSQWTAGLDARHALPIGPTELRTWAEVLVGRTTQLVGSDGPLLMARALTAWRIGGVKKGALYVEPFVMLSALDTNLQLQNDRLWELGGGLNFGQRNRWRFQAHVESRRAEASVPAAVQSLDKSLTERRAVMLQMEVSF</sequence>
<proteinExistence type="predicted"/>
<keyword evidence="2" id="KW-0732">Signal</keyword>
<evidence type="ECO:0000256" key="1">
    <source>
        <dbReference type="SAM" id="MobiDB-lite"/>
    </source>
</evidence>
<dbReference type="InterPro" id="IPR010870">
    <property type="entry name" value="Porin_O/P"/>
</dbReference>
<feature type="region of interest" description="Disordered" evidence="1">
    <location>
        <begin position="35"/>
        <end position="69"/>
    </location>
</feature>
<feature type="chain" id="PRO_5045327900" evidence="2">
    <location>
        <begin position="32"/>
        <end position="391"/>
    </location>
</feature>
<dbReference type="RefSeq" id="WP_267540328.1">
    <property type="nucleotide sequence ID" value="NZ_JAPNKA010000001.1"/>
</dbReference>
<dbReference type="Proteomes" id="UP001207654">
    <property type="component" value="Unassembled WGS sequence"/>
</dbReference>
<evidence type="ECO:0000313" key="4">
    <source>
        <dbReference type="Proteomes" id="UP001207654"/>
    </source>
</evidence>
<dbReference type="Pfam" id="PF07396">
    <property type="entry name" value="Porin_O_P"/>
    <property type="match status" value="1"/>
</dbReference>
<keyword evidence="4" id="KW-1185">Reference proteome</keyword>
<dbReference type="Gene3D" id="2.40.160.10">
    <property type="entry name" value="Porin"/>
    <property type="match status" value="1"/>
</dbReference>